<feature type="compositionally biased region" description="Basic and acidic residues" evidence="16">
    <location>
        <begin position="223"/>
        <end position="233"/>
    </location>
</feature>
<dbReference type="FunFam" id="1.20.142.10:FF:000001">
    <property type="entry name" value="Poly [ADP-ribose] polymerase"/>
    <property type="match status" value="1"/>
</dbReference>
<reference evidence="22" key="1">
    <citation type="submission" date="2015-09" db="EMBL/GenBank/DDBJ databases">
        <authorList>
            <consortium name="Pathogen Informatics"/>
        </authorList>
    </citation>
    <scope>NUCLEOTIDE SEQUENCE [LARGE SCALE GENOMIC DNA]</scope>
    <source>
        <strain evidence="22">Lake Konstanz</strain>
    </source>
</reference>
<sequence>MPPRKPPAAPTAEWKWQDDSNTFQPYEPKFGLHVEGVYQAALAAGSTVVKVDYEGWKYEMNFGNWTQKNLESNKVRNILRVGPAVPVHAPIPDKPLLPPVWQWQDDKGKWKDFTASHASALELAMHTCPDSNPTLSTNFGGTSFGGYTYRFHLDTWKQVNETSGTVRNIQRISNGHPGRAFAVAAPVPPPVAAPPPVALPTFSFAPVAAALAETPEPIAKKHKPEDEAGKSESKSVNTMGGGTKVLKKGRGVVDPHSGMMDSCHVYDDGKRVHQAMLNQTNIGQNNNKFYVVQLLEDDKGGKFYVFTRWGRVGVTGQSALDHYTSLHPARVQFCKKFREKTQNDWDASEHNFVKIDGKYQLMAIDLGDDKDDKATLGDHIAGGAELAPSKLPSATQTLMKMICNKAEMTASLKELEIDTNKMPLGKISKKQIKEAFGHLKDIENELKSASPHHGTLLNLSSAFYTLIPHDFGMMVPPVIKSSEMLKRKMELLDILGDLEIASKLLAEATKSGVNPMDQAYDSLNCELSPISHTSAEFLHVENYVRNTHGKTHTAFRLVVSEVFKVRRNVEELRYKAYEGLHNKQLMWHGSRVTNFMGILSQGLRIAPPEAPVTGYMFGKGIYFADVCSKSANYCNTTPANNNGCLLLCEVALGTTKDYTSAMYMDKPQPGTHSTRGLGRMSPDESGAIMVDGVKWPCGKMIDTPGVGHTSLLYPEYIVYDVAQCKMKYLVQLKFEYGKK</sequence>
<dbReference type="GO" id="GO:1990404">
    <property type="term" value="F:NAD+-protein mono-ADP-ribosyltransferase activity"/>
    <property type="evidence" value="ECO:0007669"/>
    <property type="project" value="TreeGrafter"/>
</dbReference>
<dbReference type="SMART" id="SM00773">
    <property type="entry name" value="WGR"/>
    <property type="match status" value="1"/>
</dbReference>
<dbReference type="PROSITE" id="PS51977">
    <property type="entry name" value="WGR"/>
    <property type="match status" value="1"/>
</dbReference>
<proteinExistence type="inferred from homology"/>
<feature type="region of interest" description="Disordered" evidence="16">
    <location>
        <begin position="219"/>
        <end position="253"/>
    </location>
</feature>
<evidence type="ECO:0000313" key="21">
    <source>
        <dbReference type="EMBL" id="CUE97655.1"/>
    </source>
</evidence>
<keyword evidence="22" id="KW-1185">Reference proteome</keyword>
<dbReference type="PROSITE" id="PS51060">
    <property type="entry name" value="PARP_ALPHA_HD"/>
    <property type="match status" value="1"/>
</dbReference>
<dbReference type="CDD" id="cd01437">
    <property type="entry name" value="parp_like"/>
    <property type="match status" value="1"/>
</dbReference>
<dbReference type="InterPro" id="IPR004102">
    <property type="entry name" value="Poly(ADP-ribose)pol_reg_dom"/>
</dbReference>
<dbReference type="GO" id="GO:0016779">
    <property type="term" value="F:nucleotidyltransferase activity"/>
    <property type="evidence" value="ECO:0007669"/>
    <property type="project" value="UniProtKB-KW"/>
</dbReference>
<organism evidence="21 22">
    <name type="scientific">Bodo saltans</name>
    <name type="common">Flagellated protozoan</name>
    <dbReference type="NCBI Taxonomy" id="75058"/>
    <lineage>
        <taxon>Eukaryota</taxon>
        <taxon>Discoba</taxon>
        <taxon>Euglenozoa</taxon>
        <taxon>Kinetoplastea</taxon>
        <taxon>Metakinetoplastina</taxon>
        <taxon>Eubodonida</taxon>
        <taxon>Bodonidae</taxon>
        <taxon>Bodo</taxon>
    </lineage>
</organism>
<keyword evidence="3 15" id="KW-0808">Transferase</keyword>
<evidence type="ECO:0000256" key="10">
    <source>
        <dbReference type="ARBA" id="ARBA00023027"/>
    </source>
</evidence>
<dbReference type="GO" id="GO:0003950">
    <property type="term" value="F:NAD+ poly-ADP-ribosyltransferase activity"/>
    <property type="evidence" value="ECO:0007669"/>
    <property type="project" value="UniProtKB-UniRule"/>
</dbReference>
<dbReference type="Pfam" id="PF02825">
    <property type="entry name" value="WWE"/>
    <property type="match status" value="2"/>
</dbReference>
<comment type="similarity">
    <text evidence="13">Belongs to the ARTD/PARP family.</text>
</comment>
<dbReference type="PROSITE" id="PS50918">
    <property type="entry name" value="WWE"/>
    <property type="match status" value="2"/>
</dbReference>
<evidence type="ECO:0000256" key="9">
    <source>
        <dbReference type="ARBA" id="ARBA00022833"/>
    </source>
</evidence>
<dbReference type="InterPro" id="IPR036616">
    <property type="entry name" value="Poly(ADP-ribose)pol_reg_dom_sf"/>
</dbReference>
<dbReference type="FunFam" id="3.90.228.10:FF:000002">
    <property type="entry name" value="Poly [ADP-ribose] polymerase"/>
    <property type="match status" value="1"/>
</dbReference>
<keyword evidence="5" id="KW-0479">Metal-binding</keyword>
<dbReference type="GO" id="GO:0006302">
    <property type="term" value="P:double-strand break repair"/>
    <property type="evidence" value="ECO:0007669"/>
    <property type="project" value="TreeGrafter"/>
</dbReference>
<dbReference type="PROSITE" id="PS51059">
    <property type="entry name" value="PARP_CATALYTIC"/>
    <property type="match status" value="1"/>
</dbReference>
<dbReference type="InterPro" id="IPR050800">
    <property type="entry name" value="ARTD/PARP"/>
</dbReference>
<dbReference type="Gene3D" id="3.30.720.50">
    <property type="match status" value="2"/>
</dbReference>
<evidence type="ECO:0000256" key="5">
    <source>
        <dbReference type="ARBA" id="ARBA00022723"/>
    </source>
</evidence>
<evidence type="ECO:0000256" key="2">
    <source>
        <dbReference type="ARBA" id="ARBA00022676"/>
    </source>
</evidence>
<evidence type="ECO:0000256" key="15">
    <source>
        <dbReference type="RuleBase" id="RU362114"/>
    </source>
</evidence>
<feature type="domain" description="WWE" evidence="17">
    <location>
        <begin position="1"/>
        <end position="80"/>
    </location>
</feature>
<feature type="domain" description="PARP catalytic" evidence="18">
    <location>
        <begin position="514"/>
        <end position="739"/>
    </location>
</feature>
<dbReference type="SUPFAM" id="SSF142921">
    <property type="entry name" value="WGR domain-like"/>
    <property type="match status" value="1"/>
</dbReference>
<evidence type="ECO:0000256" key="12">
    <source>
        <dbReference type="ARBA" id="ARBA00023242"/>
    </source>
</evidence>
<dbReference type="Gene3D" id="1.20.142.10">
    <property type="entry name" value="Poly(ADP-ribose) polymerase, regulatory domain"/>
    <property type="match status" value="1"/>
</dbReference>
<dbReference type="Proteomes" id="UP000051952">
    <property type="component" value="Unassembled WGS sequence"/>
</dbReference>
<evidence type="ECO:0000256" key="1">
    <source>
        <dbReference type="ARBA" id="ARBA00004123"/>
    </source>
</evidence>
<keyword evidence="4" id="KW-0548">Nucleotidyltransferase</keyword>
<keyword evidence="11" id="KW-0238">DNA-binding</keyword>
<dbReference type="InterPro" id="IPR004170">
    <property type="entry name" value="WWE_dom"/>
</dbReference>
<keyword evidence="8" id="KW-0863">Zinc-finger</keyword>
<keyword evidence="10 15" id="KW-0520">NAD</keyword>
<feature type="domain" description="WGR" evidence="20">
    <location>
        <begin position="262"/>
        <end position="359"/>
    </location>
</feature>
<dbReference type="InterPro" id="IPR037197">
    <property type="entry name" value="WWE_dom_sf"/>
</dbReference>
<name>A0A0S4IPI2_BODSA</name>
<dbReference type="GO" id="GO:0070212">
    <property type="term" value="P:protein poly-ADP-ribosylation"/>
    <property type="evidence" value="ECO:0007669"/>
    <property type="project" value="TreeGrafter"/>
</dbReference>
<keyword evidence="12" id="KW-0539">Nucleus</keyword>
<keyword evidence="7" id="KW-0013">ADP-ribosylation</keyword>
<dbReference type="VEuPathDB" id="TriTrypDB:BSAL_57850"/>
<dbReference type="GO" id="GO:0003677">
    <property type="term" value="F:DNA binding"/>
    <property type="evidence" value="ECO:0007669"/>
    <property type="project" value="UniProtKB-KW"/>
</dbReference>
<dbReference type="SUPFAM" id="SSF47587">
    <property type="entry name" value="Domain of poly(ADP-ribose) polymerase"/>
    <property type="match status" value="1"/>
</dbReference>
<protein>
    <recommendedName>
        <fullName evidence="15">Poly [ADP-ribose] polymerase</fullName>
        <shortName evidence="15">PARP</shortName>
        <ecNumber evidence="15">2.4.2.-</ecNumber>
    </recommendedName>
</protein>
<evidence type="ECO:0000256" key="3">
    <source>
        <dbReference type="ARBA" id="ARBA00022679"/>
    </source>
</evidence>
<evidence type="ECO:0000256" key="6">
    <source>
        <dbReference type="ARBA" id="ARBA00022737"/>
    </source>
</evidence>
<dbReference type="AlphaFoldDB" id="A0A0S4IPI2"/>
<evidence type="ECO:0000259" key="19">
    <source>
        <dbReference type="PROSITE" id="PS51060"/>
    </source>
</evidence>
<evidence type="ECO:0000256" key="14">
    <source>
        <dbReference type="ARBA" id="ARBA00033987"/>
    </source>
</evidence>
<dbReference type="SUPFAM" id="SSF117839">
    <property type="entry name" value="WWE domain"/>
    <property type="match status" value="2"/>
</dbReference>
<accession>A0A0S4IPI2</accession>
<evidence type="ECO:0000256" key="13">
    <source>
        <dbReference type="ARBA" id="ARBA00024347"/>
    </source>
</evidence>
<evidence type="ECO:0000256" key="8">
    <source>
        <dbReference type="ARBA" id="ARBA00022771"/>
    </source>
</evidence>
<keyword evidence="9" id="KW-0862">Zinc</keyword>
<keyword evidence="6" id="KW-0677">Repeat</keyword>
<dbReference type="PANTHER" id="PTHR10459">
    <property type="entry name" value="DNA LIGASE"/>
    <property type="match status" value="1"/>
</dbReference>
<dbReference type="GO" id="GO:0008270">
    <property type="term" value="F:zinc ion binding"/>
    <property type="evidence" value="ECO:0007669"/>
    <property type="project" value="UniProtKB-KW"/>
</dbReference>
<comment type="subcellular location">
    <subcellularLocation>
        <location evidence="1">Nucleus</location>
    </subcellularLocation>
</comment>
<dbReference type="EC" id="2.4.2.-" evidence="15"/>
<dbReference type="InterPro" id="IPR012317">
    <property type="entry name" value="Poly(ADP-ribose)pol_cat_dom"/>
</dbReference>
<comment type="catalytic activity">
    <reaction evidence="14">
        <text>NAD(+) + (ADP-D-ribosyl)n-acceptor = nicotinamide + (ADP-D-ribosyl)n+1-acceptor + H(+).</text>
        <dbReference type="EC" id="2.4.2.30"/>
    </reaction>
</comment>
<evidence type="ECO:0000256" key="16">
    <source>
        <dbReference type="SAM" id="MobiDB-lite"/>
    </source>
</evidence>
<dbReference type="OMA" id="IPHNNGY"/>
<feature type="domain" description="WWE" evidence="17">
    <location>
        <begin position="87"/>
        <end position="171"/>
    </location>
</feature>
<gene>
    <name evidence="21" type="ORF">BSAL_57850</name>
</gene>
<evidence type="ECO:0000256" key="11">
    <source>
        <dbReference type="ARBA" id="ARBA00023125"/>
    </source>
</evidence>
<evidence type="ECO:0000259" key="17">
    <source>
        <dbReference type="PROSITE" id="PS50918"/>
    </source>
</evidence>
<dbReference type="FunFam" id="2.20.140.10:FF:000001">
    <property type="entry name" value="Poly [ADP-ribose] polymerase"/>
    <property type="match status" value="1"/>
</dbReference>
<feature type="domain" description="PARP alpha-helical" evidence="19">
    <location>
        <begin position="388"/>
        <end position="506"/>
    </location>
</feature>
<dbReference type="Gene3D" id="2.20.140.10">
    <property type="entry name" value="WGR domain"/>
    <property type="match status" value="1"/>
</dbReference>
<evidence type="ECO:0000259" key="18">
    <source>
        <dbReference type="PROSITE" id="PS51059"/>
    </source>
</evidence>
<dbReference type="InterPro" id="IPR008893">
    <property type="entry name" value="WGR_domain"/>
</dbReference>
<dbReference type="EMBL" id="CYKH01000221">
    <property type="protein sequence ID" value="CUE97655.1"/>
    <property type="molecule type" value="Genomic_DNA"/>
</dbReference>
<dbReference type="InterPro" id="IPR036930">
    <property type="entry name" value="WGR_dom_sf"/>
</dbReference>
<dbReference type="Pfam" id="PF05406">
    <property type="entry name" value="WGR"/>
    <property type="match status" value="1"/>
</dbReference>
<evidence type="ECO:0000259" key="20">
    <source>
        <dbReference type="PROSITE" id="PS51977"/>
    </source>
</evidence>
<dbReference type="SUPFAM" id="SSF56399">
    <property type="entry name" value="ADP-ribosylation"/>
    <property type="match status" value="1"/>
</dbReference>
<dbReference type="Pfam" id="PF02877">
    <property type="entry name" value="PARP_reg"/>
    <property type="match status" value="1"/>
</dbReference>
<dbReference type="Pfam" id="PF00644">
    <property type="entry name" value="PARP"/>
    <property type="match status" value="1"/>
</dbReference>
<evidence type="ECO:0000313" key="22">
    <source>
        <dbReference type="Proteomes" id="UP000051952"/>
    </source>
</evidence>
<dbReference type="PANTHER" id="PTHR10459:SF60">
    <property type="entry name" value="POLY [ADP-RIBOSE] POLYMERASE 2"/>
    <property type="match status" value="1"/>
</dbReference>
<evidence type="ECO:0000256" key="7">
    <source>
        <dbReference type="ARBA" id="ARBA00022765"/>
    </source>
</evidence>
<dbReference type="Gene3D" id="3.90.228.10">
    <property type="match status" value="1"/>
</dbReference>
<dbReference type="OrthoDB" id="2017365at2759"/>
<evidence type="ECO:0000256" key="4">
    <source>
        <dbReference type="ARBA" id="ARBA00022695"/>
    </source>
</evidence>
<keyword evidence="2 15" id="KW-0328">Glycosyltransferase</keyword>
<dbReference type="GO" id="GO:0005730">
    <property type="term" value="C:nucleolus"/>
    <property type="evidence" value="ECO:0007669"/>
    <property type="project" value="TreeGrafter"/>
</dbReference>